<feature type="region of interest" description="Disordered" evidence="1">
    <location>
        <begin position="19"/>
        <end position="140"/>
    </location>
</feature>
<accession>A0A8T0XFR5</accession>
<feature type="compositionally biased region" description="Basic and acidic residues" evidence="1">
    <location>
        <begin position="95"/>
        <end position="105"/>
    </location>
</feature>
<dbReference type="EMBL" id="CM029037">
    <property type="protein sequence ID" value="KAG2658145.1"/>
    <property type="molecule type" value="Genomic_DNA"/>
</dbReference>
<feature type="compositionally biased region" description="Basic residues" evidence="1">
    <location>
        <begin position="106"/>
        <end position="117"/>
    </location>
</feature>
<sequence length="140" mass="15696">MRLAATPCEAWKATLGCGHTARLRRPPHPRRAGHRSREQGRGWRGPTACLAAPRPPPPQPCAGIRLRLRTSAGPATTSARQRGGRGRWRAARPCTPERREGSEGRTHRRGGRGRRLQRLALRAAQREIGERGRDREIEER</sequence>
<evidence type="ECO:0000256" key="1">
    <source>
        <dbReference type="SAM" id="MobiDB-lite"/>
    </source>
</evidence>
<evidence type="ECO:0000313" key="2">
    <source>
        <dbReference type="EMBL" id="KAG2658145.1"/>
    </source>
</evidence>
<gene>
    <name evidence="2" type="ORF">PVAP13_1KG269515</name>
</gene>
<feature type="compositionally biased region" description="Basic and acidic residues" evidence="1">
    <location>
        <begin position="124"/>
        <end position="140"/>
    </location>
</feature>
<proteinExistence type="predicted"/>
<reference evidence="2" key="1">
    <citation type="submission" date="2020-05" db="EMBL/GenBank/DDBJ databases">
        <title>WGS assembly of Panicum virgatum.</title>
        <authorList>
            <person name="Lovell J.T."/>
            <person name="Jenkins J."/>
            <person name="Shu S."/>
            <person name="Juenger T.E."/>
            <person name="Schmutz J."/>
        </authorList>
    </citation>
    <scope>NUCLEOTIDE SEQUENCE</scope>
    <source>
        <strain evidence="2">AP13</strain>
    </source>
</reference>
<evidence type="ECO:0000313" key="3">
    <source>
        <dbReference type="Proteomes" id="UP000823388"/>
    </source>
</evidence>
<feature type="compositionally biased region" description="Basic residues" evidence="1">
    <location>
        <begin position="21"/>
        <end position="34"/>
    </location>
</feature>
<dbReference type="Proteomes" id="UP000823388">
    <property type="component" value="Chromosome 1K"/>
</dbReference>
<protein>
    <submittedName>
        <fullName evidence="2">Uncharacterized protein</fullName>
    </submittedName>
</protein>
<organism evidence="2 3">
    <name type="scientific">Panicum virgatum</name>
    <name type="common">Blackwell switchgrass</name>
    <dbReference type="NCBI Taxonomy" id="38727"/>
    <lineage>
        <taxon>Eukaryota</taxon>
        <taxon>Viridiplantae</taxon>
        <taxon>Streptophyta</taxon>
        <taxon>Embryophyta</taxon>
        <taxon>Tracheophyta</taxon>
        <taxon>Spermatophyta</taxon>
        <taxon>Magnoliopsida</taxon>
        <taxon>Liliopsida</taxon>
        <taxon>Poales</taxon>
        <taxon>Poaceae</taxon>
        <taxon>PACMAD clade</taxon>
        <taxon>Panicoideae</taxon>
        <taxon>Panicodae</taxon>
        <taxon>Paniceae</taxon>
        <taxon>Panicinae</taxon>
        <taxon>Panicum</taxon>
        <taxon>Panicum sect. Hiantes</taxon>
    </lineage>
</organism>
<comment type="caution">
    <text evidence="2">The sequence shown here is derived from an EMBL/GenBank/DDBJ whole genome shotgun (WGS) entry which is preliminary data.</text>
</comment>
<keyword evidence="3" id="KW-1185">Reference proteome</keyword>
<dbReference type="AlphaFoldDB" id="A0A8T0XFR5"/>
<name>A0A8T0XFR5_PANVG</name>